<keyword evidence="1" id="KW-0812">Transmembrane</keyword>
<sequence>MRLSYSSVQVRIAENILWVGGEAYPLGNISHVGQRSLEVNKKRARQKFIAQAVFIVLLGIFFPGEAIKFLFLAVMMAISVWRLTAVLRTPPVYGLVINTAGTQFDAVWGSNQNEIGDLVQEITAAISRPGTVNKIYNINSVQGDLIQLYGKGIGKAQHNGSGNVVVP</sequence>
<evidence type="ECO:0000256" key="1">
    <source>
        <dbReference type="SAM" id="Phobius"/>
    </source>
</evidence>
<feature type="transmembrane region" description="Helical" evidence="1">
    <location>
        <begin position="48"/>
        <end position="64"/>
    </location>
</feature>
<dbReference type="InterPro" id="IPR045629">
    <property type="entry name" value="DUF6232"/>
</dbReference>
<keyword evidence="1" id="KW-1133">Transmembrane helix</keyword>
<dbReference type="EMBL" id="BOOW01000022">
    <property type="protein sequence ID" value="GII93417.1"/>
    <property type="molecule type" value="Genomic_DNA"/>
</dbReference>
<comment type="caution">
    <text evidence="2">The sequence shown here is derived from an EMBL/GenBank/DDBJ whole genome shotgun (WGS) entry which is preliminary data.</text>
</comment>
<evidence type="ECO:0000313" key="2">
    <source>
        <dbReference type="EMBL" id="GII93417.1"/>
    </source>
</evidence>
<dbReference type="AlphaFoldDB" id="A0A919RHG6"/>
<dbReference type="Pfam" id="PF19744">
    <property type="entry name" value="DUF6232"/>
    <property type="match status" value="1"/>
</dbReference>
<keyword evidence="1" id="KW-0472">Membrane</keyword>
<reference evidence="2" key="1">
    <citation type="submission" date="2021-01" db="EMBL/GenBank/DDBJ databases">
        <title>Whole genome shotgun sequence of Sinosporangium siamense NBRC 109515.</title>
        <authorList>
            <person name="Komaki H."/>
            <person name="Tamura T."/>
        </authorList>
    </citation>
    <scope>NUCLEOTIDE SEQUENCE</scope>
    <source>
        <strain evidence="2">NBRC 109515</strain>
    </source>
</reference>
<organism evidence="2 3">
    <name type="scientific">Sinosporangium siamense</name>
    <dbReference type="NCBI Taxonomy" id="1367973"/>
    <lineage>
        <taxon>Bacteria</taxon>
        <taxon>Bacillati</taxon>
        <taxon>Actinomycetota</taxon>
        <taxon>Actinomycetes</taxon>
        <taxon>Streptosporangiales</taxon>
        <taxon>Streptosporangiaceae</taxon>
        <taxon>Sinosporangium</taxon>
    </lineage>
</organism>
<evidence type="ECO:0000313" key="3">
    <source>
        <dbReference type="Proteomes" id="UP000606172"/>
    </source>
</evidence>
<keyword evidence="3" id="KW-1185">Reference proteome</keyword>
<protein>
    <submittedName>
        <fullName evidence="2">Uncharacterized protein</fullName>
    </submittedName>
</protein>
<gene>
    <name evidence="2" type="ORF">Ssi02_36480</name>
</gene>
<dbReference type="RefSeq" id="WP_204026846.1">
    <property type="nucleotide sequence ID" value="NZ_BOOW01000022.1"/>
</dbReference>
<dbReference type="Proteomes" id="UP000606172">
    <property type="component" value="Unassembled WGS sequence"/>
</dbReference>
<proteinExistence type="predicted"/>
<name>A0A919RHG6_9ACTN</name>
<accession>A0A919RHG6</accession>